<accession>A0A922JP32</accession>
<dbReference type="AlphaFoldDB" id="A0A922JP32"/>
<dbReference type="InterPro" id="IPR000743">
    <property type="entry name" value="Glyco_hydro_28"/>
</dbReference>
<name>A0A922JP32_CARIL</name>
<evidence type="ECO:0000313" key="3">
    <source>
        <dbReference type="Proteomes" id="UP000811246"/>
    </source>
</evidence>
<organism evidence="2 3">
    <name type="scientific">Carya illinoinensis</name>
    <name type="common">Pecan</name>
    <dbReference type="NCBI Taxonomy" id="32201"/>
    <lineage>
        <taxon>Eukaryota</taxon>
        <taxon>Viridiplantae</taxon>
        <taxon>Streptophyta</taxon>
        <taxon>Embryophyta</taxon>
        <taxon>Tracheophyta</taxon>
        <taxon>Spermatophyta</taxon>
        <taxon>Magnoliopsida</taxon>
        <taxon>eudicotyledons</taxon>
        <taxon>Gunneridae</taxon>
        <taxon>Pentapetalae</taxon>
        <taxon>rosids</taxon>
        <taxon>fabids</taxon>
        <taxon>Fagales</taxon>
        <taxon>Juglandaceae</taxon>
        <taxon>Carya</taxon>
    </lineage>
</organism>
<evidence type="ECO:0000313" key="2">
    <source>
        <dbReference type="EMBL" id="KAG6715476.1"/>
    </source>
</evidence>
<comment type="caution">
    <text evidence="2">The sequence shown here is derived from an EMBL/GenBank/DDBJ whole genome shotgun (WGS) entry which is preliminary data.</text>
</comment>
<sequence length="119" mass="13278">MSGGIQDVRAEDITAINTQSGIRIKTAIGRGAYVKDIYVRRMTLPTMKWVFLMSGSYNQHLDTNFDPKAIPEIKRINYRDIVTTNVTSAARLEGIAQDRFTGICISNVTISLSKTPKKL</sequence>
<dbReference type="PANTHER" id="PTHR31339">
    <property type="entry name" value="PECTIN LYASE-RELATED"/>
    <property type="match status" value="1"/>
</dbReference>
<dbReference type="InterPro" id="IPR051801">
    <property type="entry name" value="GH28_Enzymes"/>
</dbReference>
<gene>
    <name evidence="2" type="ORF">I3842_05G255200</name>
</gene>
<dbReference type="Pfam" id="PF00295">
    <property type="entry name" value="Glyco_hydro_28"/>
    <property type="match status" value="1"/>
</dbReference>
<dbReference type="GO" id="GO:0005975">
    <property type="term" value="P:carbohydrate metabolic process"/>
    <property type="evidence" value="ECO:0007669"/>
    <property type="project" value="InterPro"/>
</dbReference>
<evidence type="ECO:0000256" key="1">
    <source>
        <dbReference type="RuleBase" id="RU361169"/>
    </source>
</evidence>
<dbReference type="EMBL" id="CM031829">
    <property type="protein sequence ID" value="KAG6715475.1"/>
    <property type="molecule type" value="Genomic_DNA"/>
</dbReference>
<comment type="similarity">
    <text evidence="1">Belongs to the glycosyl hydrolase 28 family.</text>
</comment>
<dbReference type="Proteomes" id="UP000811246">
    <property type="component" value="Chromosome 5"/>
</dbReference>
<dbReference type="EMBL" id="CM031829">
    <property type="protein sequence ID" value="KAG6715477.1"/>
    <property type="molecule type" value="Genomic_DNA"/>
</dbReference>
<reference evidence="2" key="1">
    <citation type="submission" date="2021-01" db="EMBL/GenBank/DDBJ databases">
        <authorList>
            <person name="Lovell J.T."/>
            <person name="Bentley N."/>
            <person name="Bhattarai G."/>
            <person name="Jenkins J.W."/>
            <person name="Sreedasyam A."/>
            <person name="Alarcon Y."/>
            <person name="Bock C."/>
            <person name="Boston L."/>
            <person name="Carlson J."/>
            <person name="Cervantes K."/>
            <person name="Clermont K."/>
            <person name="Krom N."/>
            <person name="Kubenka K."/>
            <person name="Mamidi S."/>
            <person name="Mattison C."/>
            <person name="Monteros M."/>
            <person name="Pisani C."/>
            <person name="Plott C."/>
            <person name="Rajasekar S."/>
            <person name="Rhein H.S."/>
            <person name="Rohla C."/>
            <person name="Song M."/>
            <person name="Hilaire R.S."/>
            <person name="Shu S."/>
            <person name="Wells L."/>
            <person name="Wang X."/>
            <person name="Webber J."/>
            <person name="Heerema R.J."/>
            <person name="Klein P."/>
            <person name="Conner P."/>
            <person name="Grauke L."/>
            <person name="Grimwood J."/>
            <person name="Schmutz J."/>
            <person name="Randall J.J."/>
        </authorList>
    </citation>
    <scope>NUCLEOTIDE SEQUENCE</scope>
    <source>
        <tissue evidence="2">Leaf</tissue>
    </source>
</reference>
<dbReference type="EMBL" id="CM031829">
    <property type="protein sequence ID" value="KAG6715478.1"/>
    <property type="molecule type" value="Genomic_DNA"/>
</dbReference>
<dbReference type="EMBL" id="CM031829">
    <property type="protein sequence ID" value="KAG6715476.1"/>
    <property type="molecule type" value="Genomic_DNA"/>
</dbReference>
<proteinExistence type="inferred from homology"/>
<keyword evidence="1" id="KW-0378">Hydrolase</keyword>
<dbReference type="GO" id="GO:0004650">
    <property type="term" value="F:polygalacturonase activity"/>
    <property type="evidence" value="ECO:0007669"/>
    <property type="project" value="InterPro"/>
</dbReference>
<keyword evidence="1" id="KW-0326">Glycosidase</keyword>
<dbReference type="PANTHER" id="PTHR31339:SF12">
    <property type="entry name" value="ENDO-POLYGALACTURONASE-LIKE PROTEIN"/>
    <property type="match status" value="1"/>
</dbReference>
<protein>
    <recommendedName>
        <fullName evidence="4">Pectin lyase-like superfamily protein</fullName>
    </recommendedName>
</protein>
<evidence type="ECO:0008006" key="4">
    <source>
        <dbReference type="Google" id="ProtNLM"/>
    </source>
</evidence>